<feature type="signal peptide" evidence="1">
    <location>
        <begin position="1"/>
        <end position="18"/>
    </location>
</feature>
<dbReference type="InterPro" id="IPR031325">
    <property type="entry name" value="RHS_repeat"/>
</dbReference>
<accession>A0ABS3JKT7</accession>
<evidence type="ECO:0000313" key="2">
    <source>
        <dbReference type="EMBL" id="MBO0950619.1"/>
    </source>
</evidence>
<dbReference type="Proteomes" id="UP000664628">
    <property type="component" value="Unassembled WGS sequence"/>
</dbReference>
<dbReference type="Pfam" id="PF05593">
    <property type="entry name" value="RHS_repeat"/>
    <property type="match status" value="1"/>
</dbReference>
<comment type="caution">
    <text evidence="2">The sequence shown here is derived from an EMBL/GenBank/DDBJ whole genome shotgun (WGS) entry which is preliminary data.</text>
</comment>
<evidence type="ECO:0000313" key="3">
    <source>
        <dbReference type="Proteomes" id="UP000664628"/>
    </source>
</evidence>
<proteinExistence type="predicted"/>
<gene>
    <name evidence="2" type="ORF">J2I46_18640</name>
</gene>
<organism evidence="2 3">
    <name type="scientific">Fibrella forsythiae</name>
    <dbReference type="NCBI Taxonomy" id="2817061"/>
    <lineage>
        <taxon>Bacteria</taxon>
        <taxon>Pseudomonadati</taxon>
        <taxon>Bacteroidota</taxon>
        <taxon>Cytophagia</taxon>
        <taxon>Cytophagales</taxon>
        <taxon>Spirosomataceae</taxon>
        <taxon>Fibrella</taxon>
    </lineage>
</organism>
<dbReference type="Gene3D" id="2.180.10.10">
    <property type="entry name" value="RHS repeat-associated core"/>
    <property type="match status" value="1"/>
</dbReference>
<sequence length="981" mass="107480">MKSLLIILFTLVSGNVLAQEAPADSVQNGTSNQVITEQPAITPKSPTVAALGRYGEYPVSLYTGLPSIEIPIHQFTVGGVTVPIKLTYHASGIKVNDLPSWVGMGWSLQTGGMITRSVLSRPDEQGSGSLGQAFPNPSTFYDFSCLTTSVDQQMNSLANNLVDTQRDLFSYSIPTASNTFMLTPSAPGYSSLQPGMVRVAAVSGLDSFIITDESGTQYRFADKETTVTNPTTPNAFGDFVSAWHLSEITSPTNADRAVYTYAAPKSAATASERIDSWVVNAELDESFIGDSGVQTGAFYTGNQDVGSSVFTRLLASIEFPGGKLVFVKDNMDQLDYIDVMGYNVSSNTYNRIKRVDLVYTYKSRTGNSNTQVPFLDQVKLVQSDGATSIGSYQLTYNETSLPEANSTAKDYWGYYNGKPNNTLLESRTISFAQRANNPSITTTTIGDADRKPSEVHMKAWSLTSIRYPTGGLTQFDFEANRYKVGQNTILAGGLRLAGLRNYAANNQLAQTKAYKYGQDEEGTGTFRSQAGQTYVSTLQLNYNQFAGTSSPYNYRYRTYNYTSAPTGPLTPDEGSPVTYPEVAEYTLNAEGIPIGKIIYRYRDEAQDAVLQLGVKLFVTSTRWNRGQLTSQRWHNAAGNLVAQTDYDYTILSNGATTDLAGVLVQQVTRQIGSVSVRPNTSCQDPANMYVPRTYTFSYGLVKPTRIRETLIDMANAARKTVRVTEMDYAPSSYLIRETRRFVEGGIAGNDILGERVSYPQDYGTQIPLTAPSPISPELLGIRALQERNIFRPVETINYRQEGSTGTKKYLTGSLTTFKTKTINGQLTALPYQTYLAETEGTNSYVSSADRYQSSGGTGTGFLLDPIMANPRMTMSDYDANGNLTGYQLKDGSSTGYTYTTYQPTSGIPFSVVTSQTLNADQPSAQMTSYSYTLPVLGPTSQTDTRGVMTSYLYDAFGRLQTVKDKDGRVLKQYTYHYSTQP</sequence>
<evidence type="ECO:0000256" key="1">
    <source>
        <dbReference type="SAM" id="SignalP"/>
    </source>
</evidence>
<reference evidence="2 3" key="1">
    <citation type="submission" date="2021-03" db="EMBL/GenBank/DDBJ databases">
        <title>Fibrella sp. HMF5405 genome sequencing and assembly.</title>
        <authorList>
            <person name="Kang H."/>
            <person name="Kim H."/>
            <person name="Bae S."/>
            <person name="Joh K."/>
        </authorList>
    </citation>
    <scope>NUCLEOTIDE SEQUENCE [LARGE SCALE GENOMIC DNA]</scope>
    <source>
        <strain evidence="2 3">HMF5405</strain>
    </source>
</reference>
<name>A0ABS3JKT7_9BACT</name>
<dbReference type="EMBL" id="JAFMYW010000005">
    <property type="protein sequence ID" value="MBO0950619.1"/>
    <property type="molecule type" value="Genomic_DNA"/>
</dbReference>
<keyword evidence="3" id="KW-1185">Reference proteome</keyword>
<dbReference type="RefSeq" id="WP_207330551.1">
    <property type="nucleotide sequence ID" value="NZ_JAFMYW010000005.1"/>
</dbReference>
<keyword evidence="1" id="KW-0732">Signal</keyword>
<feature type="chain" id="PRO_5046188595" evidence="1">
    <location>
        <begin position="19"/>
        <end position="981"/>
    </location>
</feature>
<protein>
    <submittedName>
        <fullName evidence="2">RHS repeat protein</fullName>
    </submittedName>
</protein>